<dbReference type="Gene3D" id="2.40.170.20">
    <property type="entry name" value="TonB-dependent receptor, beta-barrel domain"/>
    <property type="match status" value="1"/>
</dbReference>
<evidence type="ECO:0000256" key="2">
    <source>
        <dbReference type="ARBA" id="ARBA00023136"/>
    </source>
</evidence>
<name>A0A6J6C3F5_9ZZZZ</name>
<evidence type="ECO:0000313" key="4">
    <source>
        <dbReference type="EMBL" id="CAB4545706.1"/>
    </source>
</evidence>
<dbReference type="EMBL" id="CAEZSP010000037">
    <property type="protein sequence ID" value="CAB4545706.1"/>
    <property type="molecule type" value="Genomic_DNA"/>
</dbReference>
<dbReference type="AlphaFoldDB" id="A0A6J6C3F5"/>
<comment type="subcellular location">
    <subcellularLocation>
        <location evidence="1">Cell outer membrane</location>
    </subcellularLocation>
</comment>
<gene>
    <name evidence="4" type="ORF">UFOPK1440_00768</name>
</gene>
<protein>
    <submittedName>
        <fullName evidence="4">Unannotated protein</fullName>
    </submittedName>
</protein>
<evidence type="ECO:0000256" key="3">
    <source>
        <dbReference type="ARBA" id="ARBA00023237"/>
    </source>
</evidence>
<sequence>MWGFDGGALRWAAAGKPTIDFTPAGQTWTDTRPYLDATGKPIPVARGVVDTDGFVDSRNDFDPNLVLAQITGNTQVYTVGLNLPNPMINTRYQGQLSGATFGGVSSANYQSANPWAMFGLSKSTNLNGGTWKDPSSAQHGRWSQLLLEQKIAEGLYLELGGNLALYNQSQAPNFFTTVTIDPNRYLPNGSPNPGYLVPYADNAQMQFRPIKNRSAEYRATLSYELDLTKRHSWFGKHNFAGLYQTTRSDADQDLTRVFNLATVGLPASGGWSSDAVNAGNGLQTRAYFVNGNVPVLPDSVQVLNNLAQLNSYGKLLGATANESAPLNLSRISFLNPLKSKFTSKAFSFGWQARWFDGKLVTVVGYRKDDTKSYGVPTVRNVANPAIPGSATDPLKKTFALAQDIPYNDQPSIVADGQSRTYGGVYHVLPWLSLTYNRSSNFLPVPNASWVDPLGRPAPNSLGKTVDYGVRFSLLQGRLALGVNQFTTSADNQSRNANASVGGTRNILSRLRTNYKVPGDPYFRDLAEAGGYPVDTGNTSDTWSYVAEGYEMNLVYNPSRNWRVSLSGSVNTNKLGTHLEAVGAYLYADSKYQGLGTWKKFASELRKIEAGQASSIFNLNPATATAKAQAAADALYLEQQTAAQEKSYLDDVALNGVTTARNGKYALNGLVTRVFNEGRLKGWTVGGNYRWRSENTIGYQRLTDTAGVPNGRVDVRRPLFGKELWDLGAMVSYQRRIFSNVNLRTQLNIQNLPNWQTPRLVRSDYDTNAIYGTTNAIVPVLWELRRPRNYVLTATFEF</sequence>
<organism evidence="4">
    <name type="scientific">freshwater metagenome</name>
    <dbReference type="NCBI Taxonomy" id="449393"/>
    <lineage>
        <taxon>unclassified sequences</taxon>
        <taxon>metagenomes</taxon>
        <taxon>ecological metagenomes</taxon>
    </lineage>
</organism>
<keyword evidence="3" id="KW-0998">Cell outer membrane</keyword>
<dbReference type="GO" id="GO:0009279">
    <property type="term" value="C:cell outer membrane"/>
    <property type="evidence" value="ECO:0007669"/>
    <property type="project" value="UniProtKB-SubCell"/>
</dbReference>
<dbReference type="InterPro" id="IPR036942">
    <property type="entry name" value="Beta-barrel_TonB_sf"/>
</dbReference>
<proteinExistence type="predicted"/>
<dbReference type="SUPFAM" id="SSF56935">
    <property type="entry name" value="Porins"/>
    <property type="match status" value="1"/>
</dbReference>
<keyword evidence="2" id="KW-0472">Membrane</keyword>
<accession>A0A6J6C3F5</accession>
<evidence type="ECO:0000256" key="1">
    <source>
        <dbReference type="ARBA" id="ARBA00004442"/>
    </source>
</evidence>
<reference evidence="4" key="1">
    <citation type="submission" date="2020-05" db="EMBL/GenBank/DDBJ databases">
        <authorList>
            <person name="Chiriac C."/>
            <person name="Salcher M."/>
            <person name="Ghai R."/>
            <person name="Kavagutti S V."/>
        </authorList>
    </citation>
    <scope>NUCLEOTIDE SEQUENCE</scope>
</reference>